<comment type="subcellular location">
    <subcellularLocation>
        <location evidence="1">Nucleus</location>
    </subcellularLocation>
</comment>
<evidence type="ECO:0000256" key="6">
    <source>
        <dbReference type="SAM" id="MobiDB-lite"/>
    </source>
</evidence>
<keyword evidence="3" id="KW-0677">Repeat</keyword>
<dbReference type="SMART" id="SM00320">
    <property type="entry name" value="WD40"/>
    <property type="match status" value="6"/>
</dbReference>
<organism evidence="7 8">
    <name type="scientific">Ditylenchus destructor</name>
    <dbReference type="NCBI Taxonomy" id="166010"/>
    <lineage>
        <taxon>Eukaryota</taxon>
        <taxon>Metazoa</taxon>
        <taxon>Ecdysozoa</taxon>
        <taxon>Nematoda</taxon>
        <taxon>Chromadorea</taxon>
        <taxon>Rhabditida</taxon>
        <taxon>Tylenchina</taxon>
        <taxon>Tylenchomorpha</taxon>
        <taxon>Sphaerularioidea</taxon>
        <taxon>Anguinidae</taxon>
        <taxon>Anguininae</taxon>
        <taxon>Ditylenchus</taxon>
    </lineage>
</organism>
<dbReference type="PROSITE" id="PS00678">
    <property type="entry name" value="WD_REPEATS_1"/>
    <property type="match status" value="1"/>
</dbReference>
<evidence type="ECO:0000256" key="5">
    <source>
        <dbReference type="PROSITE-ProRule" id="PRU00221"/>
    </source>
</evidence>
<feature type="compositionally biased region" description="Basic and acidic residues" evidence="6">
    <location>
        <begin position="110"/>
        <end position="121"/>
    </location>
</feature>
<feature type="repeat" description="WD" evidence="5">
    <location>
        <begin position="266"/>
        <end position="309"/>
    </location>
</feature>
<feature type="compositionally biased region" description="Basic and acidic residues" evidence="6">
    <location>
        <begin position="51"/>
        <end position="62"/>
    </location>
</feature>
<dbReference type="InterPro" id="IPR015943">
    <property type="entry name" value="WD40/YVTN_repeat-like_dom_sf"/>
</dbReference>
<feature type="repeat" description="WD" evidence="5">
    <location>
        <begin position="223"/>
        <end position="264"/>
    </location>
</feature>
<feature type="region of interest" description="Disordered" evidence="6">
    <location>
        <begin position="1"/>
        <end position="137"/>
    </location>
</feature>
<dbReference type="PROSITE" id="PS50082">
    <property type="entry name" value="WD_REPEATS_2"/>
    <property type="match status" value="3"/>
</dbReference>
<dbReference type="PRINTS" id="PR00320">
    <property type="entry name" value="GPROTEINBRPT"/>
</dbReference>
<feature type="compositionally biased region" description="Acidic residues" evidence="6">
    <location>
        <begin position="63"/>
        <end position="77"/>
    </location>
</feature>
<feature type="repeat" description="WD" evidence="5">
    <location>
        <begin position="406"/>
        <end position="447"/>
    </location>
</feature>
<keyword evidence="2 5" id="KW-0853">WD repeat</keyword>
<evidence type="ECO:0000313" key="7">
    <source>
        <dbReference type="EMBL" id="KAI1728606.1"/>
    </source>
</evidence>
<dbReference type="Proteomes" id="UP001201812">
    <property type="component" value="Unassembled WGS sequence"/>
</dbReference>
<feature type="compositionally biased region" description="Low complexity" evidence="6">
    <location>
        <begin position="1"/>
        <end position="17"/>
    </location>
</feature>
<evidence type="ECO:0000256" key="2">
    <source>
        <dbReference type="ARBA" id="ARBA00022574"/>
    </source>
</evidence>
<dbReference type="Pfam" id="PF00400">
    <property type="entry name" value="WD40"/>
    <property type="match status" value="5"/>
</dbReference>
<dbReference type="FunFam" id="2.130.10.10:FF:000509">
    <property type="entry name" value="U3 small nucleolar RNA-interacting protein"/>
    <property type="match status" value="1"/>
</dbReference>
<dbReference type="SUPFAM" id="SSF50978">
    <property type="entry name" value="WD40 repeat-like"/>
    <property type="match status" value="1"/>
</dbReference>
<evidence type="ECO:0000256" key="4">
    <source>
        <dbReference type="ARBA" id="ARBA00023242"/>
    </source>
</evidence>
<dbReference type="Gene3D" id="2.130.10.10">
    <property type="entry name" value="YVTN repeat-like/Quinoprotein amine dehydrogenase"/>
    <property type="match status" value="1"/>
</dbReference>
<feature type="compositionally biased region" description="Basic residues" evidence="6">
    <location>
        <begin position="41"/>
        <end position="50"/>
    </location>
</feature>
<gene>
    <name evidence="7" type="ORF">DdX_00801</name>
</gene>
<dbReference type="PROSITE" id="PS50294">
    <property type="entry name" value="WD_REPEATS_REGION"/>
    <property type="match status" value="1"/>
</dbReference>
<dbReference type="InterPro" id="IPR019775">
    <property type="entry name" value="WD40_repeat_CS"/>
</dbReference>
<dbReference type="PANTHER" id="PTHR19865">
    <property type="entry name" value="U3 SMALL NUCLEOLAR RNA INTERACTING PROTEIN 2"/>
    <property type="match status" value="1"/>
</dbReference>
<dbReference type="GO" id="GO:0034511">
    <property type="term" value="F:U3 snoRNA binding"/>
    <property type="evidence" value="ECO:0007669"/>
    <property type="project" value="InterPro"/>
</dbReference>
<dbReference type="InterPro" id="IPR036322">
    <property type="entry name" value="WD40_repeat_dom_sf"/>
</dbReference>
<comment type="caution">
    <text evidence="7">The sequence shown here is derived from an EMBL/GenBank/DDBJ whole genome shotgun (WGS) entry which is preliminary data.</text>
</comment>
<evidence type="ECO:0000256" key="1">
    <source>
        <dbReference type="ARBA" id="ARBA00004123"/>
    </source>
</evidence>
<name>A0AAD4NFN5_9BILA</name>
<protein>
    <submittedName>
        <fullName evidence="7">WD domain, g-beta repeat domain-containing protein</fullName>
    </submittedName>
</protein>
<sequence length="504" mass="55951">MGFFKKVSSSARGAGSKAKTRDAKSPRAAQKQPQRANASGKRGRITHQTHKTSEPKRSKREIENEEIISSSEDDEQIDSASVSEQSADEFDEGIGGSNEFGQEENQLLESVKKAKAEKESSSEEESDEEATKIAAPIVHRRLADSTRFLKPDNENENEPTITDDRHLNGIITYRPHRFSPVCLALSSDGNFVISCSKDGSIAKYDLCSRKTCNILKLSKKSESHCHKGRVLCCAISPDDKYVATGGEDKSIKIWNFLSFDLVKEFKGAHRSDITSLVFRKTHVPLELFSGSTDRSVKAWNLDQMGFVDTMYGHQDAIQQLDMLSRARVLSCGGQDRTLRLFKVAEESQFVFNGYAEAISIDTIAMINEDHFLSGAADGSIYVWSMSKKKPVCVVKKAHGMATENGIMQQPNWISSIAACPYTDLVASGSCDGLVRLWKLSEDYKYLKVVDEFALKGFINHIRFADDGSKLACAVGQEHRLGRWWKIAEAKNSVVVIPLVKQTST</sequence>
<dbReference type="InterPro" id="IPR001680">
    <property type="entry name" value="WD40_rpt"/>
</dbReference>
<dbReference type="GO" id="GO:0032040">
    <property type="term" value="C:small-subunit processome"/>
    <property type="evidence" value="ECO:0007669"/>
    <property type="project" value="TreeGrafter"/>
</dbReference>
<reference evidence="7" key="1">
    <citation type="submission" date="2022-01" db="EMBL/GenBank/DDBJ databases">
        <title>Genome Sequence Resource for Two Populations of Ditylenchus destructor, the Migratory Endoparasitic Phytonematode.</title>
        <authorList>
            <person name="Zhang H."/>
            <person name="Lin R."/>
            <person name="Xie B."/>
        </authorList>
    </citation>
    <scope>NUCLEOTIDE SEQUENCE</scope>
    <source>
        <strain evidence="7">BazhouSP</strain>
    </source>
</reference>
<dbReference type="PANTHER" id="PTHR19865:SF0">
    <property type="entry name" value="U3 SMALL NUCLEOLAR RNA-INTERACTING PROTEIN 2"/>
    <property type="match status" value="1"/>
</dbReference>
<dbReference type="InterPro" id="IPR039241">
    <property type="entry name" value="Rrp9-like"/>
</dbReference>
<dbReference type="AlphaFoldDB" id="A0AAD4NFN5"/>
<keyword evidence="4" id="KW-0539">Nucleus</keyword>
<accession>A0AAD4NFN5</accession>
<dbReference type="CDD" id="cd00200">
    <property type="entry name" value="WD40"/>
    <property type="match status" value="1"/>
</dbReference>
<evidence type="ECO:0000313" key="8">
    <source>
        <dbReference type="Proteomes" id="UP001201812"/>
    </source>
</evidence>
<feature type="compositionally biased region" description="Polar residues" evidence="6">
    <location>
        <begin position="99"/>
        <end position="108"/>
    </location>
</feature>
<evidence type="ECO:0000256" key="3">
    <source>
        <dbReference type="ARBA" id="ARBA00022737"/>
    </source>
</evidence>
<proteinExistence type="predicted"/>
<keyword evidence="8" id="KW-1185">Reference proteome</keyword>
<dbReference type="EMBL" id="JAKKPZ010000001">
    <property type="protein sequence ID" value="KAI1728606.1"/>
    <property type="molecule type" value="Genomic_DNA"/>
</dbReference>
<dbReference type="InterPro" id="IPR020472">
    <property type="entry name" value="WD40_PAC1"/>
</dbReference>